<dbReference type="InterPro" id="IPR015919">
    <property type="entry name" value="Cadherin-like_sf"/>
</dbReference>
<feature type="chain" id="PRO_5046742937" evidence="1">
    <location>
        <begin position="21"/>
        <end position="175"/>
    </location>
</feature>
<keyword evidence="3" id="KW-1185">Reference proteome</keyword>
<feature type="signal peptide" evidence="1">
    <location>
        <begin position="1"/>
        <end position="20"/>
    </location>
</feature>
<dbReference type="RefSeq" id="WP_269281841.1">
    <property type="nucleotide sequence ID" value="NZ_JAPVOI010000004.1"/>
</dbReference>
<proteinExistence type="predicted"/>
<dbReference type="Gene3D" id="2.60.40.10">
    <property type="entry name" value="Immunoglobulins"/>
    <property type="match status" value="1"/>
</dbReference>
<evidence type="ECO:0000313" key="3">
    <source>
        <dbReference type="Proteomes" id="UP001079430"/>
    </source>
</evidence>
<name>A0ABT4KIM2_9HYPH</name>
<dbReference type="EMBL" id="JAPVOI010000004">
    <property type="protein sequence ID" value="MCZ4091693.1"/>
    <property type="molecule type" value="Genomic_DNA"/>
</dbReference>
<dbReference type="Pfam" id="PF05345">
    <property type="entry name" value="He_PIG"/>
    <property type="match status" value="1"/>
</dbReference>
<dbReference type="InterPro" id="IPR013783">
    <property type="entry name" value="Ig-like_fold"/>
</dbReference>
<sequence length="175" mass="18452">MRSAWSFPVLMISGTPVLTATLGEAYAGFTVSASGGTPPYTYPLVGDWPDGISVNPSTGAVSGTPTEMGSFTGLSVRVTDDIGNTADLPSFTLGVSTAGNVVAYANFQLPSATGNFSISTTDLGGRTPKMAIFCLSNAEVSETGHSVINERLPHLRRDRWHKPMGRDVLRGERVK</sequence>
<keyword evidence="1" id="KW-0732">Signal</keyword>
<dbReference type="SUPFAM" id="SSF49313">
    <property type="entry name" value="Cadherin-like"/>
    <property type="match status" value="1"/>
</dbReference>
<evidence type="ECO:0000313" key="2">
    <source>
        <dbReference type="EMBL" id="MCZ4091693.1"/>
    </source>
</evidence>
<reference evidence="2" key="1">
    <citation type="submission" date="2022-10" db="EMBL/GenBank/DDBJ databases">
        <title>Whole genome sequencing of three plant growth promoting bacteria isolated from Vachellia tortilis subsp. raddiana in Morocco.</title>
        <authorList>
            <person name="Hnini M."/>
            <person name="Zouagui R."/>
            <person name="Zouagui H."/>
            <person name="Chemao Elfihri M.-W."/>
            <person name="Ibrahimi A."/>
            <person name="Sbabou L."/>
            <person name="Aurag J."/>
        </authorList>
    </citation>
    <scope>NUCLEOTIDE SEQUENCE</scope>
    <source>
        <strain evidence="2">LMR678</strain>
    </source>
</reference>
<accession>A0ABT4KIM2</accession>
<comment type="caution">
    <text evidence="2">The sequence shown here is derived from an EMBL/GenBank/DDBJ whole genome shotgun (WGS) entry which is preliminary data.</text>
</comment>
<organism evidence="2 3">
    <name type="scientific">Sinorhizobium psoraleae</name>
    <dbReference type="NCBI Taxonomy" id="520838"/>
    <lineage>
        <taxon>Bacteria</taxon>
        <taxon>Pseudomonadati</taxon>
        <taxon>Pseudomonadota</taxon>
        <taxon>Alphaproteobacteria</taxon>
        <taxon>Hyphomicrobiales</taxon>
        <taxon>Rhizobiaceae</taxon>
        <taxon>Sinorhizobium/Ensifer group</taxon>
        <taxon>Sinorhizobium</taxon>
    </lineage>
</organism>
<evidence type="ECO:0000256" key="1">
    <source>
        <dbReference type="SAM" id="SignalP"/>
    </source>
</evidence>
<gene>
    <name evidence="2" type="ORF">O3W52_16925</name>
</gene>
<protein>
    <submittedName>
        <fullName evidence="2">Ig domain-containing protein</fullName>
    </submittedName>
</protein>
<dbReference type="Proteomes" id="UP001079430">
    <property type="component" value="Unassembled WGS sequence"/>
</dbReference>